<evidence type="ECO:0000313" key="2">
    <source>
        <dbReference type="EMBL" id="CAH8357492.1"/>
    </source>
</evidence>
<comment type="caution">
    <text evidence="2">The sequence shown here is derived from an EMBL/GenBank/DDBJ whole genome shotgun (WGS) entry which is preliminary data.</text>
</comment>
<feature type="region of interest" description="Disordered" evidence="1">
    <location>
        <begin position="1"/>
        <end position="38"/>
    </location>
</feature>
<protein>
    <submittedName>
        <fullName evidence="2">Uncharacterized protein</fullName>
    </submittedName>
</protein>
<evidence type="ECO:0000313" key="3">
    <source>
        <dbReference type="Proteomes" id="UP001642260"/>
    </source>
</evidence>
<dbReference type="Proteomes" id="UP001642260">
    <property type="component" value="Unassembled WGS sequence"/>
</dbReference>
<reference evidence="2 3" key="1">
    <citation type="submission" date="2022-03" db="EMBL/GenBank/DDBJ databases">
        <authorList>
            <person name="Macdonald S."/>
            <person name="Ahmed S."/>
            <person name="Newling K."/>
        </authorList>
    </citation>
    <scope>NUCLEOTIDE SEQUENCE [LARGE SCALE GENOMIC DNA]</scope>
</reference>
<accession>A0ABC8KEQ6</accession>
<name>A0ABC8KEQ6_ERUVS</name>
<gene>
    <name evidence="2" type="ORF">ERUC_LOCUS23247</name>
</gene>
<proteinExistence type="predicted"/>
<keyword evidence="3" id="KW-1185">Reference proteome</keyword>
<dbReference type="EMBL" id="CAKOAT010231821">
    <property type="protein sequence ID" value="CAH8357492.1"/>
    <property type="molecule type" value="Genomic_DNA"/>
</dbReference>
<sequence length="82" mass="8707">MGGGHKDVDPSPVMETETTSESFSFPNPTIASSVGSHPQNIEVGIPRLQRVLTQKSRSTKPRQAVVAKVSEVCSLLGRAGTM</sequence>
<evidence type="ECO:0000256" key="1">
    <source>
        <dbReference type="SAM" id="MobiDB-lite"/>
    </source>
</evidence>
<dbReference type="AlphaFoldDB" id="A0ABC8KEQ6"/>
<feature type="compositionally biased region" description="Polar residues" evidence="1">
    <location>
        <begin position="16"/>
        <end position="38"/>
    </location>
</feature>
<organism evidence="2 3">
    <name type="scientific">Eruca vesicaria subsp. sativa</name>
    <name type="common">Garden rocket</name>
    <name type="synonym">Eruca sativa</name>
    <dbReference type="NCBI Taxonomy" id="29727"/>
    <lineage>
        <taxon>Eukaryota</taxon>
        <taxon>Viridiplantae</taxon>
        <taxon>Streptophyta</taxon>
        <taxon>Embryophyta</taxon>
        <taxon>Tracheophyta</taxon>
        <taxon>Spermatophyta</taxon>
        <taxon>Magnoliopsida</taxon>
        <taxon>eudicotyledons</taxon>
        <taxon>Gunneridae</taxon>
        <taxon>Pentapetalae</taxon>
        <taxon>rosids</taxon>
        <taxon>malvids</taxon>
        <taxon>Brassicales</taxon>
        <taxon>Brassicaceae</taxon>
        <taxon>Brassiceae</taxon>
        <taxon>Eruca</taxon>
    </lineage>
</organism>